<dbReference type="EMBL" id="LN879430">
    <property type="protein sequence ID" value="CUH92062.1"/>
    <property type="molecule type" value="Genomic_DNA"/>
</dbReference>
<dbReference type="Pfam" id="PF19571">
    <property type="entry name" value="ACT_8"/>
    <property type="match status" value="1"/>
</dbReference>
<dbReference type="PROSITE" id="PS51671">
    <property type="entry name" value="ACT"/>
    <property type="match status" value="1"/>
</dbReference>
<dbReference type="PANTHER" id="PTHR40099">
    <property type="entry name" value="ACETOLACTATE SYNTHASE, SMALL SUBUNIT"/>
    <property type="match status" value="1"/>
</dbReference>
<dbReference type="InterPro" id="IPR045865">
    <property type="entry name" value="ACT-like_dom_sf"/>
</dbReference>
<dbReference type="Proteomes" id="UP000196053">
    <property type="component" value="Chromosome I"/>
</dbReference>
<keyword evidence="3" id="KW-1185">Reference proteome</keyword>
<dbReference type="KEGG" id="hsd:SD1D_0510"/>
<dbReference type="OrthoDB" id="9790662at2"/>
<evidence type="ECO:0000313" key="2">
    <source>
        <dbReference type="EMBL" id="CUH92062.1"/>
    </source>
</evidence>
<dbReference type="SUPFAM" id="SSF55021">
    <property type="entry name" value="ACT-like"/>
    <property type="match status" value="2"/>
</dbReference>
<feature type="domain" description="ACT" evidence="1">
    <location>
        <begin position="4"/>
        <end position="78"/>
    </location>
</feature>
<accession>A0A0K8J3J4</accession>
<organism evidence="2 3">
    <name type="scientific">Herbinix luporum</name>
    <dbReference type="NCBI Taxonomy" id="1679721"/>
    <lineage>
        <taxon>Bacteria</taxon>
        <taxon>Bacillati</taxon>
        <taxon>Bacillota</taxon>
        <taxon>Clostridia</taxon>
        <taxon>Lachnospirales</taxon>
        <taxon>Lachnospiraceae</taxon>
        <taxon>Herbinix</taxon>
    </lineage>
</organism>
<dbReference type="InterPro" id="IPR002912">
    <property type="entry name" value="ACT_dom"/>
</dbReference>
<evidence type="ECO:0000313" key="3">
    <source>
        <dbReference type="Proteomes" id="UP000196053"/>
    </source>
</evidence>
<dbReference type="InterPro" id="IPR045739">
    <property type="entry name" value="ACT_dom_pair"/>
</dbReference>
<gene>
    <name evidence="2" type="ORF">SD1D_0510</name>
</gene>
<protein>
    <recommendedName>
        <fullName evidence="1">ACT domain-containing protein</fullName>
    </recommendedName>
</protein>
<dbReference type="PANTHER" id="PTHR40099:SF1">
    <property type="entry name" value="ACETOLACTATE SYNTHASE, SMALL SUBUNIT"/>
    <property type="match status" value="1"/>
</dbReference>
<proteinExistence type="predicted"/>
<dbReference type="AlphaFoldDB" id="A0A0K8J3J4"/>
<evidence type="ECO:0000259" key="1">
    <source>
        <dbReference type="PROSITE" id="PS51671"/>
    </source>
</evidence>
<name>A0A0K8J3J4_9FIRM</name>
<dbReference type="RefSeq" id="WP_058257464.1">
    <property type="nucleotide sequence ID" value="NZ_LN879430.1"/>
</dbReference>
<reference evidence="3" key="1">
    <citation type="submission" date="2015-09" db="EMBL/GenBank/DDBJ databases">
        <authorList>
            <person name="Wibberg D."/>
        </authorList>
    </citation>
    <scope>NUCLEOTIDE SEQUENCE [LARGE SCALE GENOMIC DNA]</scope>
    <source>
        <strain evidence="3">SD1D</strain>
    </source>
</reference>
<sequence length="141" mass="15552">MIQQLSIIIQNKIGSVAKVTSILKNNNINLRAIASFDTPEFAILRMVVDQPEKTKTLLTDKGYAVTMSEAIAVELCDRPGVLHDLLQIIADADIGLNYIYSIVIRNSKVPLIILNTDNLEKTKAILEEKGYTVAGQEDVVL</sequence>
<dbReference type="Gene3D" id="3.30.2130.10">
    <property type="entry name" value="VC0802-like"/>
    <property type="match status" value="1"/>
</dbReference>